<dbReference type="InterPro" id="IPR008274">
    <property type="entry name" value="AldOxase/xan_DH_MoCoBD1"/>
</dbReference>
<feature type="domain" description="Aldehyde oxidase/xanthine dehydrogenase a/b hammerhead" evidence="3">
    <location>
        <begin position="24"/>
        <end position="138"/>
    </location>
</feature>
<dbReference type="SUPFAM" id="SSF54665">
    <property type="entry name" value="CO dehydrogenase molybdoprotein N-domain-like"/>
    <property type="match status" value="1"/>
</dbReference>
<dbReference type="Pfam" id="PF01315">
    <property type="entry name" value="Ald_Xan_dh_C"/>
    <property type="match status" value="1"/>
</dbReference>
<name>A0A109K5B3_9BRAD</name>
<dbReference type="OrthoDB" id="8123321at2"/>
<evidence type="ECO:0000313" key="5">
    <source>
        <dbReference type="Proteomes" id="UP000057737"/>
    </source>
</evidence>
<dbReference type="GO" id="GO:0016491">
    <property type="term" value="F:oxidoreductase activity"/>
    <property type="evidence" value="ECO:0007669"/>
    <property type="project" value="UniProtKB-KW"/>
</dbReference>
<dbReference type="Pfam" id="PF02738">
    <property type="entry name" value="MoCoBD_1"/>
    <property type="match status" value="1"/>
</dbReference>
<keyword evidence="5" id="KW-1185">Reference proteome</keyword>
<dbReference type="RefSeq" id="WP_066499688.1">
    <property type="nucleotide sequence ID" value="NZ_LNCU01000013.1"/>
</dbReference>
<protein>
    <submittedName>
        <fullName evidence="4">Quinoline 2-oxidoreductase</fullName>
    </submittedName>
</protein>
<reference evidence="4 5" key="1">
    <citation type="submission" date="2015-11" db="EMBL/GenBank/DDBJ databases">
        <title>Draft Genome Sequence of the Strain BR 10303 (Bradyrhizobium sp.) isolated from nodules of Centrolobium paraense.</title>
        <authorList>
            <person name="Zelli J.E."/>
            <person name="Simoes-Araujo J.L."/>
            <person name="Barauna A.C."/>
            <person name="Silva K."/>
        </authorList>
    </citation>
    <scope>NUCLEOTIDE SEQUENCE [LARGE SCALE GENOMIC DNA]</scope>
    <source>
        <strain evidence="4 5">BR 10303</strain>
    </source>
</reference>
<evidence type="ECO:0000256" key="2">
    <source>
        <dbReference type="ARBA" id="ARBA00023002"/>
    </source>
</evidence>
<dbReference type="PANTHER" id="PTHR11908">
    <property type="entry name" value="XANTHINE DEHYDROGENASE"/>
    <property type="match status" value="1"/>
</dbReference>
<dbReference type="InterPro" id="IPR016208">
    <property type="entry name" value="Ald_Oxase/xanthine_DH-like"/>
</dbReference>
<dbReference type="InterPro" id="IPR046867">
    <property type="entry name" value="AldOxase/xan_DH_MoCoBD2"/>
</dbReference>
<sequence>MNDISATRYIGQSLKRREDHRLLTGKGRYVDDIKLPGLLHMAILRSPHAHADIKRVDLSAARAAPGVRLALSGKDLDGKLGPIVPNWIIPGTKVPFRAVVAIDRARFVGECVALVVAETLAQAYDAVGQIDVDYETLPAVTDEVAAIADGAPQLHDNVPSNITTVYKVRGGDYAKAAVEADEIIKLRIVNNRLIPTCMETRSVIAAPEADDTFTVYMPSQVPHMHRRWIAETVGIPEHRLRIVAPDIGGGFGAKMHLYPEELLCPYVARELGVPVKWWESRSESHQSTSHGRAHTEDLEIAIKHDGTILGLKVSTLGNVGAYLSNMASGGPTVNTVNFGTGTYKIANYEALSRVVVTNTVPVDAYRGYGRPEGAYIAERAIDAVARHLKLDQVEIRRKNFIQRADFPYRPYGSMGVIYDSGDYQSLMEKALAAFDYDGRRKECETLRRDGVYRGIGVATYTHMCGMAPSRRLAASGFDRGGWESARVAIDSSGRATIYSGSMSQGHGHVTSLSQIAADVLQIPIENIDVIQGDTRQVQAGHGTFNSRSMAVGGSSLHVCSQRIVDKARKIAAGMLEVDEKDVAYSGGLFIVPGTDIAPLSFARVARMAYVGHKLPDGLTPGLDETLFYDPTGMSAPSGVHLAYVEVDAETGQVRIIDYVAVDDVGTLINPLLAAGQIHGGVVQGIAQAMYEEVSYDPDNGQLLTGSLLDYAVPRAEHVPNITSLFQETPSPTNPIGVKGIGESGSIAAPPCMVHAVLDALAPFGITHLDMPLTPPRIWAAVQAAQTGASR</sequence>
<dbReference type="InterPro" id="IPR000674">
    <property type="entry name" value="Ald_Oxase/Xan_DH_a/b"/>
</dbReference>
<organism evidence="4 5">
    <name type="scientific">Bradyrhizobium macuxiense</name>
    <dbReference type="NCBI Taxonomy" id="1755647"/>
    <lineage>
        <taxon>Bacteria</taxon>
        <taxon>Pseudomonadati</taxon>
        <taxon>Pseudomonadota</taxon>
        <taxon>Alphaproteobacteria</taxon>
        <taxon>Hyphomicrobiales</taxon>
        <taxon>Nitrobacteraceae</taxon>
        <taxon>Bradyrhizobium</taxon>
    </lineage>
</organism>
<evidence type="ECO:0000313" key="4">
    <source>
        <dbReference type="EMBL" id="KWV60674.1"/>
    </source>
</evidence>
<gene>
    <name evidence="4" type="ORF">AS156_02200</name>
</gene>
<comment type="caution">
    <text evidence="4">The sequence shown here is derived from an EMBL/GenBank/DDBJ whole genome shotgun (WGS) entry which is preliminary data.</text>
</comment>
<dbReference type="Proteomes" id="UP000057737">
    <property type="component" value="Unassembled WGS sequence"/>
</dbReference>
<keyword evidence="1" id="KW-0500">Molybdenum</keyword>
<dbReference type="Gene3D" id="3.90.1170.50">
    <property type="entry name" value="Aldehyde oxidase/xanthine dehydrogenase, a/b hammerhead"/>
    <property type="match status" value="1"/>
</dbReference>
<dbReference type="EMBL" id="LNCU01000013">
    <property type="protein sequence ID" value="KWV60674.1"/>
    <property type="molecule type" value="Genomic_DNA"/>
</dbReference>
<evidence type="ECO:0000256" key="1">
    <source>
        <dbReference type="ARBA" id="ARBA00022505"/>
    </source>
</evidence>
<evidence type="ECO:0000259" key="3">
    <source>
        <dbReference type="SMART" id="SM01008"/>
    </source>
</evidence>
<proteinExistence type="predicted"/>
<accession>A0A109K5B3</accession>
<dbReference type="InterPro" id="IPR036856">
    <property type="entry name" value="Ald_Oxase/Xan_DH_a/b_sf"/>
</dbReference>
<dbReference type="GO" id="GO:0005506">
    <property type="term" value="F:iron ion binding"/>
    <property type="evidence" value="ECO:0007669"/>
    <property type="project" value="InterPro"/>
</dbReference>
<dbReference type="Gene3D" id="3.30.365.10">
    <property type="entry name" value="Aldehyde oxidase/xanthine dehydrogenase, molybdopterin binding domain"/>
    <property type="match status" value="4"/>
</dbReference>
<dbReference type="AlphaFoldDB" id="A0A109K5B3"/>
<keyword evidence="2" id="KW-0560">Oxidoreductase</keyword>
<dbReference type="InterPro" id="IPR037165">
    <property type="entry name" value="AldOxase/xan_DH_Mopterin-bd_sf"/>
</dbReference>
<dbReference type="SUPFAM" id="SSF56003">
    <property type="entry name" value="Molybdenum cofactor-binding domain"/>
    <property type="match status" value="1"/>
</dbReference>
<dbReference type="Pfam" id="PF20256">
    <property type="entry name" value="MoCoBD_2"/>
    <property type="match status" value="1"/>
</dbReference>
<dbReference type="SMART" id="SM01008">
    <property type="entry name" value="Ald_Xan_dh_C"/>
    <property type="match status" value="1"/>
</dbReference>
<dbReference type="PANTHER" id="PTHR11908:SF132">
    <property type="entry name" value="ALDEHYDE OXIDASE 1-RELATED"/>
    <property type="match status" value="1"/>
</dbReference>